<dbReference type="EMBL" id="WHUW01000051">
    <property type="protein sequence ID" value="KAF8431328.1"/>
    <property type="molecule type" value="Genomic_DNA"/>
</dbReference>
<dbReference type="AlphaFoldDB" id="A0AAD4GA10"/>
<reference evidence="1" key="2">
    <citation type="journal article" date="2020" name="Nat. Commun.">
        <title>Large-scale genome sequencing of mycorrhizal fungi provides insights into the early evolution of symbiotic traits.</title>
        <authorList>
            <person name="Miyauchi S."/>
            <person name="Kiss E."/>
            <person name="Kuo A."/>
            <person name="Drula E."/>
            <person name="Kohler A."/>
            <person name="Sanchez-Garcia M."/>
            <person name="Morin E."/>
            <person name="Andreopoulos B."/>
            <person name="Barry K.W."/>
            <person name="Bonito G."/>
            <person name="Buee M."/>
            <person name="Carver A."/>
            <person name="Chen C."/>
            <person name="Cichocki N."/>
            <person name="Clum A."/>
            <person name="Culley D."/>
            <person name="Crous P.W."/>
            <person name="Fauchery L."/>
            <person name="Girlanda M."/>
            <person name="Hayes R.D."/>
            <person name="Keri Z."/>
            <person name="LaButti K."/>
            <person name="Lipzen A."/>
            <person name="Lombard V."/>
            <person name="Magnuson J."/>
            <person name="Maillard F."/>
            <person name="Murat C."/>
            <person name="Nolan M."/>
            <person name="Ohm R.A."/>
            <person name="Pangilinan J."/>
            <person name="Pereira M.F."/>
            <person name="Perotto S."/>
            <person name="Peter M."/>
            <person name="Pfister S."/>
            <person name="Riley R."/>
            <person name="Sitrit Y."/>
            <person name="Stielow J.B."/>
            <person name="Szollosi G."/>
            <person name="Zifcakova L."/>
            <person name="Stursova M."/>
            <person name="Spatafora J.W."/>
            <person name="Tedersoo L."/>
            <person name="Vaario L.M."/>
            <person name="Yamada A."/>
            <person name="Yan M."/>
            <person name="Wang P."/>
            <person name="Xu J."/>
            <person name="Bruns T."/>
            <person name="Baldrian P."/>
            <person name="Vilgalys R."/>
            <person name="Dunand C."/>
            <person name="Henrissat B."/>
            <person name="Grigoriev I.V."/>
            <person name="Hibbett D."/>
            <person name="Nagy L.G."/>
            <person name="Martin F.M."/>
        </authorList>
    </citation>
    <scope>NUCLEOTIDE SEQUENCE</scope>
    <source>
        <strain evidence="1">BED1</strain>
    </source>
</reference>
<evidence type="ECO:0000313" key="1">
    <source>
        <dbReference type="EMBL" id="KAF8431328.1"/>
    </source>
</evidence>
<sequence>MANSRMSCSTFANATPSIHTESLRVSSPFSKIRQVLQPDKPRYILLLGLATVTILL</sequence>
<gene>
    <name evidence="1" type="ORF">L210DRAFT_953972</name>
</gene>
<feature type="non-terminal residue" evidence="1">
    <location>
        <position position="1"/>
    </location>
</feature>
<accession>A0AAD4GA10</accession>
<name>A0AAD4GA10_BOLED</name>
<protein>
    <submittedName>
        <fullName evidence="1">Uncharacterized protein</fullName>
    </submittedName>
</protein>
<keyword evidence="2" id="KW-1185">Reference proteome</keyword>
<organism evidence="1 2">
    <name type="scientific">Boletus edulis BED1</name>
    <dbReference type="NCBI Taxonomy" id="1328754"/>
    <lineage>
        <taxon>Eukaryota</taxon>
        <taxon>Fungi</taxon>
        <taxon>Dikarya</taxon>
        <taxon>Basidiomycota</taxon>
        <taxon>Agaricomycotina</taxon>
        <taxon>Agaricomycetes</taxon>
        <taxon>Agaricomycetidae</taxon>
        <taxon>Boletales</taxon>
        <taxon>Boletineae</taxon>
        <taxon>Boletaceae</taxon>
        <taxon>Boletoideae</taxon>
        <taxon>Boletus</taxon>
    </lineage>
</organism>
<reference evidence="1" key="1">
    <citation type="submission" date="2019-10" db="EMBL/GenBank/DDBJ databases">
        <authorList>
            <consortium name="DOE Joint Genome Institute"/>
            <person name="Kuo A."/>
            <person name="Miyauchi S."/>
            <person name="Kiss E."/>
            <person name="Drula E."/>
            <person name="Kohler A."/>
            <person name="Sanchez-Garcia M."/>
            <person name="Andreopoulos B."/>
            <person name="Barry K.W."/>
            <person name="Bonito G."/>
            <person name="Buee M."/>
            <person name="Carver A."/>
            <person name="Chen C."/>
            <person name="Cichocki N."/>
            <person name="Clum A."/>
            <person name="Culley D."/>
            <person name="Crous P.W."/>
            <person name="Fauchery L."/>
            <person name="Girlanda M."/>
            <person name="Hayes R."/>
            <person name="Keri Z."/>
            <person name="LaButti K."/>
            <person name="Lipzen A."/>
            <person name="Lombard V."/>
            <person name="Magnuson J."/>
            <person name="Maillard F."/>
            <person name="Morin E."/>
            <person name="Murat C."/>
            <person name="Nolan M."/>
            <person name="Ohm R."/>
            <person name="Pangilinan J."/>
            <person name="Pereira M."/>
            <person name="Perotto S."/>
            <person name="Peter M."/>
            <person name="Riley R."/>
            <person name="Sitrit Y."/>
            <person name="Stielow B."/>
            <person name="Szollosi G."/>
            <person name="Zifcakova L."/>
            <person name="Stursova M."/>
            <person name="Spatafora J.W."/>
            <person name="Tedersoo L."/>
            <person name="Vaario L.-M."/>
            <person name="Yamada A."/>
            <person name="Yan M."/>
            <person name="Wang P."/>
            <person name="Xu J."/>
            <person name="Bruns T."/>
            <person name="Baldrian P."/>
            <person name="Vilgalys R."/>
            <person name="Henrissat B."/>
            <person name="Grigoriev I.V."/>
            <person name="Hibbett D."/>
            <person name="Nagy L.G."/>
            <person name="Martin F.M."/>
        </authorList>
    </citation>
    <scope>NUCLEOTIDE SEQUENCE</scope>
    <source>
        <strain evidence="1">BED1</strain>
    </source>
</reference>
<proteinExistence type="predicted"/>
<evidence type="ECO:0000313" key="2">
    <source>
        <dbReference type="Proteomes" id="UP001194468"/>
    </source>
</evidence>
<dbReference type="Proteomes" id="UP001194468">
    <property type="component" value="Unassembled WGS sequence"/>
</dbReference>
<comment type="caution">
    <text evidence="1">The sequence shown here is derived from an EMBL/GenBank/DDBJ whole genome shotgun (WGS) entry which is preliminary data.</text>
</comment>